<dbReference type="Gene3D" id="3.30.70.560">
    <property type="entry name" value="7,8-Dihydro-6-hydroxymethylpterin-pyrophosphokinase HPPK"/>
    <property type="match status" value="1"/>
</dbReference>
<dbReference type="GO" id="GO:0016301">
    <property type="term" value="F:kinase activity"/>
    <property type="evidence" value="ECO:0007669"/>
    <property type="project" value="UniProtKB-KW"/>
</dbReference>
<evidence type="ECO:0000259" key="8">
    <source>
        <dbReference type="Pfam" id="PF01288"/>
    </source>
</evidence>
<protein>
    <recommendedName>
        <fullName evidence="2">2-amino-4-hydroxy-6-hydroxymethyldihydropteridine diphosphokinase</fullName>
        <ecNumber evidence="2">2.7.6.3</ecNumber>
    </recommendedName>
</protein>
<dbReference type="Pfam" id="PF01288">
    <property type="entry name" value="HPPK"/>
    <property type="match status" value="1"/>
</dbReference>
<accession>A0A7Y5ATN6</accession>
<gene>
    <name evidence="9" type="primary">folK</name>
    <name evidence="9" type="ORF">HRH59_16975</name>
</gene>
<reference evidence="9 10" key="1">
    <citation type="submission" date="2020-06" db="EMBL/GenBank/DDBJ databases">
        <title>Rheinheimera sp. nov., a marine bacterium isolated from coastal.</title>
        <authorList>
            <person name="Yu Q."/>
            <person name="Qi Y."/>
            <person name="Pu J."/>
        </authorList>
    </citation>
    <scope>NUCLEOTIDE SEQUENCE [LARGE SCALE GENOMIC DNA]</scope>
    <source>
        <strain evidence="9 10">YQF-2</strain>
    </source>
</reference>
<dbReference type="NCBIfam" id="TIGR01498">
    <property type="entry name" value="folK"/>
    <property type="match status" value="1"/>
</dbReference>
<evidence type="ECO:0000313" key="9">
    <source>
        <dbReference type="EMBL" id="NRQ44238.1"/>
    </source>
</evidence>
<keyword evidence="10" id="KW-1185">Reference proteome</keyword>
<sequence>MARIYISIGSNIEREYYVRAGVHALQQHFAAVQLSSVYESEAVGFSGDAFYNMVAAADTDLSIAQCVALLKQIEDKFGRVRGAEKFCGRTLDLDLLTYDDVICDSPVILPRQEITENAFVLWPLAELAPDVLHPGSGQSYARLWQNYDKRQKLWPVPFNWSDKQ</sequence>
<dbReference type="GO" id="GO:0046654">
    <property type="term" value="P:tetrahydrofolate biosynthetic process"/>
    <property type="evidence" value="ECO:0007669"/>
    <property type="project" value="UniProtKB-UniPathway"/>
</dbReference>
<dbReference type="RefSeq" id="WP_173502470.1">
    <property type="nucleotide sequence ID" value="NZ_JABSOD010000024.1"/>
</dbReference>
<dbReference type="CDD" id="cd00483">
    <property type="entry name" value="HPPK"/>
    <property type="match status" value="1"/>
</dbReference>
<dbReference type="Proteomes" id="UP000523161">
    <property type="component" value="Unassembled WGS sequence"/>
</dbReference>
<dbReference type="GO" id="GO:0046656">
    <property type="term" value="P:folic acid biosynthetic process"/>
    <property type="evidence" value="ECO:0007669"/>
    <property type="project" value="UniProtKB-KW"/>
</dbReference>
<dbReference type="EC" id="2.7.6.3" evidence="2"/>
<dbReference type="AlphaFoldDB" id="A0A7Y5ATN6"/>
<evidence type="ECO:0000256" key="7">
    <source>
        <dbReference type="ARBA" id="ARBA00022909"/>
    </source>
</evidence>
<name>A0A7Y5ATN6_9GAMM</name>
<keyword evidence="7" id="KW-0289">Folate biosynthesis</keyword>
<dbReference type="UniPathway" id="UPA00077">
    <property type="reaction ID" value="UER00155"/>
</dbReference>
<evidence type="ECO:0000256" key="2">
    <source>
        <dbReference type="ARBA" id="ARBA00013253"/>
    </source>
</evidence>
<evidence type="ECO:0000256" key="4">
    <source>
        <dbReference type="ARBA" id="ARBA00022741"/>
    </source>
</evidence>
<dbReference type="GO" id="GO:0003848">
    <property type="term" value="F:2-amino-4-hydroxy-6-hydroxymethyldihydropteridine diphosphokinase activity"/>
    <property type="evidence" value="ECO:0007669"/>
    <property type="project" value="UniProtKB-EC"/>
</dbReference>
<keyword evidence="4" id="KW-0547">Nucleotide-binding</keyword>
<keyword evidence="3 9" id="KW-0808">Transferase</keyword>
<evidence type="ECO:0000256" key="5">
    <source>
        <dbReference type="ARBA" id="ARBA00022777"/>
    </source>
</evidence>
<dbReference type="InterPro" id="IPR035907">
    <property type="entry name" value="Hppk_sf"/>
</dbReference>
<feature type="domain" description="7,8-dihydro-6-hydroxymethylpterin-pyrophosphokinase" evidence="8">
    <location>
        <begin position="5"/>
        <end position="129"/>
    </location>
</feature>
<comment type="caution">
    <text evidence="9">The sequence shown here is derived from an EMBL/GenBank/DDBJ whole genome shotgun (WGS) entry which is preliminary data.</text>
</comment>
<comment type="pathway">
    <text evidence="1">Cofactor biosynthesis; tetrahydrofolate biosynthesis; 2-amino-4-hydroxy-6-hydroxymethyl-7,8-dihydropteridine diphosphate from 7,8-dihydroneopterin triphosphate: step 4/4.</text>
</comment>
<evidence type="ECO:0000256" key="1">
    <source>
        <dbReference type="ARBA" id="ARBA00005051"/>
    </source>
</evidence>
<evidence type="ECO:0000256" key="6">
    <source>
        <dbReference type="ARBA" id="ARBA00022840"/>
    </source>
</evidence>
<dbReference type="EMBL" id="JABSOD010000024">
    <property type="protein sequence ID" value="NRQ44238.1"/>
    <property type="molecule type" value="Genomic_DNA"/>
</dbReference>
<dbReference type="PANTHER" id="PTHR43071">
    <property type="entry name" value="2-AMINO-4-HYDROXY-6-HYDROXYMETHYLDIHYDROPTERIDINE PYROPHOSPHOKINASE"/>
    <property type="match status" value="1"/>
</dbReference>
<keyword evidence="5 9" id="KW-0418">Kinase</keyword>
<dbReference type="SUPFAM" id="SSF55083">
    <property type="entry name" value="6-hydroxymethyl-7,8-dihydropterin pyrophosphokinase, HPPK"/>
    <property type="match status" value="1"/>
</dbReference>
<organism evidence="9 10">
    <name type="scientific">Rheinheimera lutimaris</name>
    <dbReference type="NCBI Taxonomy" id="2740584"/>
    <lineage>
        <taxon>Bacteria</taxon>
        <taxon>Pseudomonadati</taxon>
        <taxon>Pseudomonadota</taxon>
        <taxon>Gammaproteobacteria</taxon>
        <taxon>Chromatiales</taxon>
        <taxon>Chromatiaceae</taxon>
        <taxon>Rheinheimera</taxon>
    </lineage>
</organism>
<dbReference type="PANTHER" id="PTHR43071:SF2">
    <property type="entry name" value="2-AMINO-4-HYDROXY-6-HYDROXYMETHYLDIHYDROPTERIDINE PYROPHOSPHOKINASE"/>
    <property type="match status" value="1"/>
</dbReference>
<dbReference type="GO" id="GO:0005524">
    <property type="term" value="F:ATP binding"/>
    <property type="evidence" value="ECO:0007669"/>
    <property type="project" value="UniProtKB-KW"/>
</dbReference>
<dbReference type="InterPro" id="IPR000550">
    <property type="entry name" value="Hppk"/>
</dbReference>
<evidence type="ECO:0000313" key="10">
    <source>
        <dbReference type="Proteomes" id="UP000523161"/>
    </source>
</evidence>
<keyword evidence="6" id="KW-0067">ATP-binding</keyword>
<proteinExistence type="predicted"/>
<evidence type="ECO:0000256" key="3">
    <source>
        <dbReference type="ARBA" id="ARBA00022679"/>
    </source>
</evidence>